<dbReference type="Gene3D" id="3.40.50.1980">
    <property type="entry name" value="Nitrogenase molybdenum iron protein domain"/>
    <property type="match status" value="2"/>
</dbReference>
<dbReference type="SUPFAM" id="SSF53807">
    <property type="entry name" value="Helical backbone' metal receptor"/>
    <property type="match status" value="1"/>
</dbReference>
<evidence type="ECO:0000313" key="3">
    <source>
        <dbReference type="EMBL" id="QEM84081.1"/>
    </source>
</evidence>
<feature type="domain" description="Fe/B12 periplasmic-binding" evidence="2">
    <location>
        <begin position="29"/>
        <end position="278"/>
    </location>
</feature>
<dbReference type="InterPro" id="IPR050902">
    <property type="entry name" value="ABC_Transporter_SBP"/>
</dbReference>
<dbReference type="InterPro" id="IPR054828">
    <property type="entry name" value="Vit_B12_bind_prot"/>
</dbReference>
<dbReference type="AlphaFoldDB" id="A0A5C1NNB1"/>
<reference evidence="3" key="1">
    <citation type="submission" date="2021-02" db="EMBL/GenBank/DDBJ databases">
        <title>Strain Y2R2, a novel species of the genus Halomonas.</title>
        <authorList>
            <person name="Huang H."/>
        </authorList>
    </citation>
    <scope>NUCLEOTIDE SEQUENCE</scope>
    <source>
        <strain evidence="3">Y2R2</strain>
    </source>
</reference>
<dbReference type="Proteomes" id="UP000324285">
    <property type="component" value="Chromosome"/>
</dbReference>
<dbReference type="PANTHER" id="PTHR30535">
    <property type="entry name" value="VITAMIN B12-BINDING PROTEIN"/>
    <property type="match status" value="1"/>
</dbReference>
<dbReference type="NCBIfam" id="NF038402">
    <property type="entry name" value="TroA_like"/>
    <property type="match status" value="1"/>
</dbReference>
<dbReference type="GO" id="GO:0071281">
    <property type="term" value="P:cellular response to iron ion"/>
    <property type="evidence" value="ECO:0007669"/>
    <property type="project" value="TreeGrafter"/>
</dbReference>
<dbReference type="InterPro" id="IPR002491">
    <property type="entry name" value="ABC_transptr_periplasmic_BD"/>
</dbReference>
<evidence type="ECO:0000256" key="1">
    <source>
        <dbReference type="ARBA" id="ARBA00022729"/>
    </source>
</evidence>
<dbReference type="KEGG" id="hbh:E4T21_12670"/>
<dbReference type="Pfam" id="PF01497">
    <property type="entry name" value="Peripla_BP_2"/>
    <property type="match status" value="1"/>
</dbReference>
<gene>
    <name evidence="3" type="ORF">E4T21_12670</name>
</gene>
<dbReference type="PANTHER" id="PTHR30535:SF34">
    <property type="entry name" value="MOLYBDATE-BINDING PROTEIN MOLA"/>
    <property type="match status" value="1"/>
</dbReference>
<dbReference type="OrthoDB" id="6495095at2"/>
<name>A0A5C1NNB1_9GAMM</name>
<keyword evidence="4" id="KW-1185">Reference proteome</keyword>
<dbReference type="PROSITE" id="PS50983">
    <property type="entry name" value="FE_B12_PBP"/>
    <property type="match status" value="1"/>
</dbReference>
<evidence type="ECO:0000313" key="4">
    <source>
        <dbReference type="Proteomes" id="UP000324285"/>
    </source>
</evidence>
<protein>
    <submittedName>
        <fullName evidence="3">Cobalamin-binding protein</fullName>
    </submittedName>
</protein>
<organism evidence="3 4">
    <name type="scientific">Halomonas binhaiensis</name>
    <dbReference type="NCBI Taxonomy" id="2562282"/>
    <lineage>
        <taxon>Bacteria</taxon>
        <taxon>Pseudomonadati</taxon>
        <taxon>Pseudomonadota</taxon>
        <taxon>Gammaproteobacteria</taxon>
        <taxon>Oceanospirillales</taxon>
        <taxon>Halomonadaceae</taxon>
        <taxon>Halomonas</taxon>
    </lineage>
</organism>
<keyword evidence="1" id="KW-0732">Signal</keyword>
<sequence length="281" mass="30535">MSVVSAEEASRCVVDDSGTEVCLAAPAQRIVALAPSVTELLFAAGAGEKVVGAVSFSDYPKAAQALPRVGSYDRIDLEALLALEPDLVVSWDGGNPREQVERLSALGIKVFHSDAKSFETIASTLERLGVLADSQDKAEQAATALRDDIRDLTQRYADSEPVSVFYEVWERPLMTINGQHWISQSLALCGGVNLFADEAPMVPRISQEAVLAANPEAIITGGMGKADSSWLDAWQAYPHLKAVERDNLFFINPDLVQRATPRLVEGTKSLCRHLESARERR</sequence>
<evidence type="ECO:0000259" key="2">
    <source>
        <dbReference type="PROSITE" id="PS50983"/>
    </source>
</evidence>
<dbReference type="EMBL" id="CP038437">
    <property type="protein sequence ID" value="QEM84081.1"/>
    <property type="molecule type" value="Genomic_DNA"/>
</dbReference>
<accession>A0A5C1NNB1</accession>
<dbReference type="CDD" id="cd01144">
    <property type="entry name" value="BtuF"/>
    <property type="match status" value="1"/>
</dbReference>
<proteinExistence type="predicted"/>